<evidence type="ECO:0000256" key="1">
    <source>
        <dbReference type="SAM" id="Phobius"/>
    </source>
</evidence>
<name>A0A517M9G0_9BACT</name>
<dbReference type="Pfam" id="PF13240">
    <property type="entry name" value="Zn_Ribbon_1"/>
    <property type="match status" value="1"/>
</dbReference>
<feature type="transmembrane region" description="Helical" evidence="1">
    <location>
        <begin position="12"/>
        <end position="34"/>
    </location>
</feature>
<sequence>MGAPGVVEMVFIGLLAVMVLGVPTVAVIVAVIFMNRHGDETQALPPPPASSTCPKCLEPIQPTDQFCANCGASLQDAGSHPGSNGKDA</sequence>
<dbReference type="KEGG" id="rml:FF011L_02560"/>
<dbReference type="RefSeq" id="WP_145349576.1">
    <property type="nucleotide sequence ID" value="NZ_CP036262.1"/>
</dbReference>
<dbReference type="AlphaFoldDB" id="A0A517M9G0"/>
<keyword evidence="1" id="KW-0812">Transmembrane</keyword>
<accession>A0A517M9G0</accession>
<gene>
    <name evidence="3" type="ORF">FF011L_02560</name>
</gene>
<keyword evidence="4" id="KW-1185">Reference proteome</keyword>
<reference evidence="3 4" key="1">
    <citation type="submission" date="2019-02" db="EMBL/GenBank/DDBJ databases">
        <title>Deep-cultivation of Planctomycetes and their phenomic and genomic characterization uncovers novel biology.</title>
        <authorList>
            <person name="Wiegand S."/>
            <person name="Jogler M."/>
            <person name="Boedeker C."/>
            <person name="Pinto D."/>
            <person name="Vollmers J."/>
            <person name="Rivas-Marin E."/>
            <person name="Kohn T."/>
            <person name="Peeters S.H."/>
            <person name="Heuer A."/>
            <person name="Rast P."/>
            <person name="Oberbeckmann S."/>
            <person name="Bunk B."/>
            <person name="Jeske O."/>
            <person name="Meyerdierks A."/>
            <person name="Storesund J.E."/>
            <person name="Kallscheuer N."/>
            <person name="Luecker S."/>
            <person name="Lage O.M."/>
            <person name="Pohl T."/>
            <person name="Merkel B.J."/>
            <person name="Hornburger P."/>
            <person name="Mueller R.-W."/>
            <person name="Bruemmer F."/>
            <person name="Labrenz M."/>
            <person name="Spormann A.M."/>
            <person name="Op den Camp H."/>
            <person name="Overmann J."/>
            <person name="Amann R."/>
            <person name="Jetten M.S.M."/>
            <person name="Mascher T."/>
            <person name="Medema M.H."/>
            <person name="Devos D.P."/>
            <person name="Kaster A.-K."/>
            <person name="Ovreas L."/>
            <person name="Rohde M."/>
            <person name="Galperin M.Y."/>
            <person name="Jogler C."/>
        </authorList>
    </citation>
    <scope>NUCLEOTIDE SEQUENCE [LARGE SCALE GENOMIC DNA]</scope>
    <source>
        <strain evidence="3 4">FF011L</strain>
    </source>
</reference>
<protein>
    <recommendedName>
        <fullName evidence="2">Zinc-ribbon domain-containing protein</fullName>
    </recommendedName>
</protein>
<proteinExistence type="predicted"/>
<organism evidence="3 4">
    <name type="scientific">Roseimaritima multifibrata</name>
    <dbReference type="NCBI Taxonomy" id="1930274"/>
    <lineage>
        <taxon>Bacteria</taxon>
        <taxon>Pseudomonadati</taxon>
        <taxon>Planctomycetota</taxon>
        <taxon>Planctomycetia</taxon>
        <taxon>Pirellulales</taxon>
        <taxon>Pirellulaceae</taxon>
        <taxon>Roseimaritima</taxon>
    </lineage>
</organism>
<dbReference type="OrthoDB" id="8795105at2"/>
<evidence type="ECO:0000313" key="4">
    <source>
        <dbReference type="Proteomes" id="UP000320672"/>
    </source>
</evidence>
<keyword evidence="1" id="KW-1133">Transmembrane helix</keyword>
<feature type="domain" description="Zinc-ribbon" evidence="2">
    <location>
        <begin position="53"/>
        <end position="74"/>
    </location>
</feature>
<dbReference type="EMBL" id="CP036262">
    <property type="protein sequence ID" value="QDS91526.1"/>
    <property type="molecule type" value="Genomic_DNA"/>
</dbReference>
<dbReference type="InterPro" id="IPR026870">
    <property type="entry name" value="Zinc_ribbon_dom"/>
</dbReference>
<keyword evidence="1" id="KW-0472">Membrane</keyword>
<evidence type="ECO:0000259" key="2">
    <source>
        <dbReference type="Pfam" id="PF13240"/>
    </source>
</evidence>
<evidence type="ECO:0000313" key="3">
    <source>
        <dbReference type="EMBL" id="QDS91526.1"/>
    </source>
</evidence>
<dbReference type="Proteomes" id="UP000320672">
    <property type="component" value="Chromosome"/>
</dbReference>